<name>A0A2P2NMQ9_RHIMU</name>
<dbReference type="AlphaFoldDB" id="A0A2P2NMQ9"/>
<accession>A0A2P2NMQ9</accession>
<sequence>MVITISLIGTTTHNTEIL</sequence>
<protein>
    <submittedName>
        <fullName evidence="1">Uncharacterized protein</fullName>
    </submittedName>
</protein>
<evidence type="ECO:0000313" key="1">
    <source>
        <dbReference type="EMBL" id="MBX43735.1"/>
    </source>
</evidence>
<proteinExistence type="predicted"/>
<organism evidence="1">
    <name type="scientific">Rhizophora mucronata</name>
    <name type="common">Asiatic mangrove</name>
    <dbReference type="NCBI Taxonomy" id="61149"/>
    <lineage>
        <taxon>Eukaryota</taxon>
        <taxon>Viridiplantae</taxon>
        <taxon>Streptophyta</taxon>
        <taxon>Embryophyta</taxon>
        <taxon>Tracheophyta</taxon>
        <taxon>Spermatophyta</taxon>
        <taxon>Magnoliopsida</taxon>
        <taxon>eudicotyledons</taxon>
        <taxon>Gunneridae</taxon>
        <taxon>Pentapetalae</taxon>
        <taxon>rosids</taxon>
        <taxon>fabids</taxon>
        <taxon>Malpighiales</taxon>
        <taxon>Rhizophoraceae</taxon>
        <taxon>Rhizophora</taxon>
    </lineage>
</organism>
<dbReference type="EMBL" id="GGEC01063251">
    <property type="protein sequence ID" value="MBX43735.1"/>
    <property type="molecule type" value="Transcribed_RNA"/>
</dbReference>
<reference evidence="1" key="1">
    <citation type="submission" date="2018-02" db="EMBL/GenBank/DDBJ databases">
        <title>Rhizophora mucronata_Transcriptome.</title>
        <authorList>
            <person name="Meera S.P."/>
            <person name="Sreeshan A."/>
            <person name="Augustine A."/>
        </authorList>
    </citation>
    <scope>NUCLEOTIDE SEQUENCE</scope>
    <source>
        <tissue evidence="1">Leaf</tissue>
    </source>
</reference>